<name>A0AAV4MDC0_CAEEX</name>
<keyword evidence="2" id="KW-1185">Reference proteome</keyword>
<protein>
    <submittedName>
        <fullName evidence="1">Uncharacterized protein</fullName>
    </submittedName>
</protein>
<dbReference type="Proteomes" id="UP001054945">
    <property type="component" value="Unassembled WGS sequence"/>
</dbReference>
<evidence type="ECO:0000313" key="1">
    <source>
        <dbReference type="EMBL" id="GIX69687.1"/>
    </source>
</evidence>
<gene>
    <name evidence="1" type="ORF">CEXT_175741</name>
</gene>
<reference evidence="1 2" key="1">
    <citation type="submission" date="2021-06" db="EMBL/GenBank/DDBJ databases">
        <title>Caerostris extrusa draft genome.</title>
        <authorList>
            <person name="Kono N."/>
            <person name="Arakawa K."/>
        </authorList>
    </citation>
    <scope>NUCLEOTIDE SEQUENCE [LARGE SCALE GENOMIC DNA]</scope>
</reference>
<accession>A0AAV4MDC0</accession>
<organism evidence="1 2">
    <name type="scientific">Caerostris extrusa</name>
    <name type="common">Bark spider</name>
    <name type="synonym">Caerostris bankana</name>
    <dbReference type="NCBI Taxonomy" id="172846"/>
    <lineage>
        <taxon>Eukaryota</taxon>
        <taxon>Metazoa</taxon>
        <taxon>Ecdysozoa</taxon>
        <taxon>Arthropoda</taxon>
        <taxon>Chelicerata</taxon>
        <taxon>Arachnida</taxon>
        <taxon>Araneae</taxon>
        <taxon>Araneomorphae</taxon>
        <taxon>Entelegynae</taxon>
        <taxon>Araneoidea</taxon>
        <taxon>Araneidae</taxon>
        <taxon>Caerostris</taxon>
    </lineage>
</organism>
<dbReference type="EMBL" id="BPLR01019607">
    <property type="protein sequence ID" value="GIX69687.1"/>
    <property type="molecule type" value="Genomic_DNA"/>
</dbReference>
<proteinExistence type="predicted"/>
<evidence type="ECO:0000313" key="2">
    <source>
        <dbReference type="Proteomes" id="UP001054945"/>
    </source>
</evidence>
<dbReference type="AlphaFoldDB" id="A0AAV4MDC0"/>
<comment type="caution">
    <text evidence="1">The sequence shown here is derived from an EMBL/GenBank/DDBJ whole genome shotgun (WGS) entry which is preliminary data.</text>
</comment>
<sequence length="67" mass="7466">MGLVVPDYEEAASSGCSSTQGICFLQHWCRKSLWLPKAKFWPLPAPAHRRSLSQSGSDNAWTVIVDF</sequence>